<dbReference type="EMBL" id="JAWDGP010003983">
    <property type="protein sequence ID" value="KAK3769017.1"/>
    <property type="molecule type" value="Genomic_DNA"/>
</dbReference>
<evidence type="ECO:0000313" key="2">
    <source>
        <dbReference type="EMBL" id="KAK3769017.1"/>
    </source>
</evidence>
<name>A0AAE0ZII6_9GAST</name>
<protein>
    <submittedName>
        <fullName evidence="2">Uncharacterized protein</fullName>
    </submittedName>
</protein>
<feature type="region of interest" description="Disordered" evidence="1">
    <location>
        <begin position="1"/>
        <end position="20"/>
    </location>
</feature>
<dbReference type="Proteomes" id="UP001283361">
    <property type="component" value="Unassembled WGS sequence"/>
</dbReference>
<evidence type="ECO:0000313" key="3">
    <source>
        <dbReference type="Proteomes" id="UP001283361"/>
    </source>
</evidence>
<keyword evidence="3" id="KW-1185">Reference proteome</keyword>
<comment type="caution">
    <text evidence="2">The sequence shown here is derived from an EMBL/GenBank/DDBJ whole genome shotgun (WGS) entry which is preliminary data.</text>
</comment>
<evidence type="ECO:0000256" key="1">
    <source>
        <dbReference type="SAM" id="MobiDB-lite"/>
    </source>
</evidence>
<dbReference type="AlphaFoldDB" id="A0AAE0ZII6"/>
<reference evidence="2" key="1">
    <citation type="journal article" date="2023" name="G3 (Bethesda)">
        <title>A reference genome for the long-term kleptoplast-retaining sea slug Elysia crispata morphotype clarki.</title>
        <authorList>
            <person name="Eastman K.E."/>
            <person name="Pendleton A.L."/>
            <person name="Shaikh M.A."/>
            <person name="Suttiyut T."/>
            <person name="Ogas R."/>
            <person name="Tomko P."/>
            <person name="Gavelis G."/>
            <person name="Widhalm J.R."/>
            <person name="Wisecaver J.H."/>
        </authorList>
    </citation>
    <scope>NUCLEOTIDE SEQUENCE</scope>
    <source>
        <strain evidence="2">ECLA1</strain>
    </source>
</reference>
<sequence length="97" mass="11334">MEGDSNQKYTISPHGSTNQGEKSLDLVTFLWSRLLARALLQWGLKWGNSSEIRTVAQTKVRVLPNRPLDDEFYLADRYRLGIYLADRYRLEFHLMDS</sequence>
<proteinExistence type="predicted"/>
<gene>
    <name evidence="2" type="ORF">RRG08_015757</name>
</gene>
<organism evidence="2 3">
    <name type="scientific">Elysia crispata</name>
    <name type="common">lettuce slug</name>
    <dbReference type="NCBI Taxonomy" id="231223"/>
    <lineage>
        <taxon>Eukaryota</taxon>
        <taxon>Metazoa</taxon>
        <taxon>Spiralia</taxon>
        <taxon>Lophotrochozoa</taxon>
        <taxon>Mollusca</taxon>
        <taxon>Gastropoda</taxon>
        <taxon>Heterobranchia</taxon>
        <taxon>Euthyneura</taxon>
        <taxon>Panpulmonata</taxon>
        <taxon>Sacoglossa</taxon>
        <taxon>Placobranchoidea</taxon>
        <taxon>Plakobranchidae</taxon>
        <taxon>Elysia</taxon>
    </lineage>
</organism>
<accession>A0AAE0ZII6</accession>